<organism evidence="3 4">
    <name type="scientific">Neobacillus rhizosphaerae</name>
    <dbReference type="NCBI Taxonomy" id="2880965"/>
    <lineage>
        <taxon>Bacteria</taxon>
        <taxon>Bacillati</taxon>
        <taxon>Bacillota</taxon>
        <taxon>Bacilli</taxon>
        <taxon>Bacillales</taxon>
        <taxon>Bacillaceae</taxon>
        <taxon>Neobacillus</taxon>
    </lineage>
</organism>
<evidence type="ECO:0000259" key="2">
    <source>
        <dbReference type="Pfam" id="PF08327"/>
    </source>
</evidence>
<comment type="caution">
    <text evidence="3">The sequence shown here is derived from an EMBL/GenBank/DDBJ whole genome shotgun (WGS) entry which is preliminary data.</text>
</comment>
<dbReference type="EMBL" id="CALBWS010000035">
    <property type="protein sequence ID" value="CAH2716899.1"/>
    <property type="molecule type" value="Genomic_DNA"/>
</dbReference>
<dbReference type="Pfam" id="PF08327">
    <property type="entry name" value="AHSA1"/>
    <property type="match status" value="1"/>
</dbReference>
<protein>
    <recommendedName>
        <fullName evidence="2">Activator of Hsp90 ATPase homologue 1/2-like C-terminal domain-containing protein</fullName>
    </recommendedName>
</protein>
<dbReference type="Gene3D" id="3.30.530.20">
    <property type="match status" value="1"/>
</dbReference>
<sequence length="165" mass="18708">MELTLKIRLKWVIRMGKLFVDKTIEINAPVGQVWAALTKTEHTNQWALEFSSGGPEFHIESTWELSSPVLWKGQDGMVIVEGNVTAVEQNKLLRFTVFDVRSEEKALVTDEDGITFELSEENGKTSLHILQGDFSVMTDGEKYRNASAEIWDKVLPKVKKIAEQN</sequence>
<proteinExistence type="inferred from homology"/>
<accession>A0ABM9EW29</accession>
<dbReference type="InterPro" id="IPR013538">
    <property type="entry name" value="ASHA1/2-like_C"/>
</dbReference>
<evidence type="ECO:0000256" key="1">
    <source>
        <dbReference type="ARBA" id="ARBA00006817"/>
    </source>
</evidence>
<comment type="similarity">
    <text evidence="1">Belongs to the AHA1 family.</text>
</comment>
<dbReference type="CDD" id="cd07814">
    <property type="entry name" value="SRPBCC_CalC_Aha1-like"/>
    <property type="match status" value="1"/>
</dbReference>
<name>A0ABM9EW29_9BACI</name>
<keyword evidence="4" id="KW-1185">Reference proteome</keyword>
<dbReference type="SUPFAM" id="SSF55961">
    <property type="entry name" value="Bet v1-like"/>
    <property type="match status" value="1"/>
</dbReference>
<evidence type="ECO:0000313" key="3">
    <source>
        <dbReference type="EMBL" id="CAH2716899.1"/>
    </source>
</evidence>
<evidence type="ECO:0000313" key="4">
    <source>
        <dbReference type="Proteomes" id="UP000838308"/>
    </source>
</evidence>
<feature type="domain" description="Activator of Hsp90 ATPase homologue 1/2-like C-terminal" evidence="2">
    <location>
        <begin position="27"/>
        <end position="162"/>
    </location>
</feature>
<gene>
    <name evidence="3" type="ORF">BACCIP111895_04087</name>
</gene>
<dbReference type="InterPro" id="IPR023393">
    <property type="entry name" value="START-like_dom_sf"/>
</dbReference>
<dbReference type="Proteomes" id="UP000838308">
    <property type="component" value="Unassembled WGS sequence"/>
</dbReference>
<reference evidence="3" key="1">
    <citation type="submission" date="2022-04" db="EMBL/GenBank/DDBJ databases">
        <authorList>
            <person name="Criscuolo A."/>
        </authorList>
    </citation>
    <scope>NUCLEOTIDE SEQUENCE</scope>
    <source>
        <strain evidence="3">CIP111895</strain>
    </source>
</reference>